<sequence>MPSSQEVALCQENGELGDSEDPCRCQCNSREHHNPDARTNSTNRRSRGNRLRRSRFRFSKHLKTEGTNYDLITSVDYLNEKYGIRKSHYIEKFLKCIHRKIDHDVNRISDKYVNSLNPWIKIKLFLLLVTLSQRGGPEYWMDKNDQGNNPNPKVKQRQKDGAVDQATFFSLTEQVMRQNINEDFTESTYDENYVFSSIWANFMEGLINHYLEQIIVPHSEMKVCEQLYKPMMKIISLYNEYNELMEKSERNGFLPSQDNLRQDLEASESEKENQTSVEKSSGENSTQERLQRAQKLLWQARQDIPKTISKELTLLSEMYSTLSADEQDYELDEFVCCAEEYIELEYLPSLIDVLFSNCGSIHFWKIMIAFEPFFYYIESISEDEDTEDDSATDAYMTTDKDVADGIAPQAFKPDQRVVILEKICEVAARQKWI</sequence>
<dbReference type="KEGG" id="tdl:TDEL_0B07160"/>
<dbReference type="OrthoDB" id="4032461at2759"/>
<accession>G8ZQF1</accession>
<dbReference type="FunCoup" id="G8ZQF1">
    <property type="interactions" value="34"/>
</dbReference>
<proteinExistence type="predicted"/>
<dbReference type="AlphaFoldDB" id="G8ZQF1"/>
<feature type="compositionally biased region" description="Basic and acidic residues" evidence="1">
    <location>
        <begin position="264"/>
        <end position="273"/>
    </location>
</feature>
<dbReference type="GO" id="GO:0009081">
    <property type="term" value="P:branched-chain amino acid metabolic process"/>
    <property type="evidence" value="ECO:0007669"/>
    <property type="project" value="EnsemblFungi"/>
</dbReference>
<dbReference type="InParanoid" id="G8ZQF1"/>
<evidence type="ECO:0000256" key="1">
    <source>
        <dbReference type="SAM" id="MobiDB-lite"/>
    </source>
</evidence>
<evidence type="ECO:0000313" key="2">
    <source>
        <dbReference type="EMBL" id="CCE90845.1"/>
    </source>
</evidence>
<feature type="region of interest" description="Disordered" evidence="1">
    <location>
        <begin position="264"/>
        <end position="288"/>
    </location>
</feature>
<dbReference type="HOGENOM" id="CLU_647344_0_0_1"/>
<dbReference type="Proteomes" id="UP000005627">
    <property type="component" value="Chromosome 2"/>
</dbReference>
<keyword evidence="3" id="KW-1185">Reference proteome</keyword>
<dbReference type="RefSeq" id="XP_003680056.1">
    <property type="nucleotide sequence ID" value="XM_003680008.1"/>
</dbReference>
<evidence type="ECO:0000313" key="3">
    <source>
        <dbReference type="Proteomes" id="UP000005627"/>
    </source>
</evidence>
<reference evidence="2 3" key="1">
    <citation type="journal article" date="2011" name="Proc. Natl. Acad. Sci. U.S.A.">
        <title>Evolutionary erosion of yeast sex chromosomes by mating-type switching accidents.</title>
        <authorList>
            <person name="Gordon J.L."/>
            <person name="Armisen D."/>
            <person name="Proux-Wera E."/>
            <person name="Oheigeartaigh S.S."/>
            <person name="Byrne K.P."/>
            <person name="Wolfe K.H."/>
        </authorList>
    </citation>
    <scope>NUCLEOTIDE SEQUENCE [LARGE SCALE GENOMIC DNA]</scope>
    <source>
        <strain evidence="3">ATCC 10662 / CBS 1146 / NBRC 0425 / NCYC 2629 / NRRL Y-866</strain>
    </source>
</reference>
<feature type="region of interest" description="Disordered" evidence="1">
    <location>
        <begin position="140"/>
        <end position="160"/>
    </location>
</feature>
<dbReference type="eggNOG" id="ENOG502QWER">
    <property type="taxonomic scope" value="Eukaryota"/>
</dbReference>
<feature type="region of interest" description="Disordered" evidence="1">
    <location>
        <begin position="29"/>
        <end position="49"/>
    </location>
</feature>
<protein>
    <submittedName>
        <fullName evidence="2">Uncharacterized protein</fullName>
    </submittedName>
</protein>
<dbReference type="GeneID" id="11505239"/>
<organism evidence="2 3">
    <name type="scientific">Torulaspora delbrueckii</name>
    <name type="common">Yeast</name>
    <name type="synonym">Candida colliculosa</name>
    <dbReference type="NCBI Taxonomy" id="4950"/>
    <lineage>
        <taxon>Eukaryota</taxon>
        <taxon>Fungi</taxon>
        <taxon>Dikarya</taxon>
        <taxon>Ascomycota</taxon>
        <taxon>Saccharomycotina</taxon>
        <taxon>Saccharomycetes</taxon>
        <taxon>Saccharomycetales</taxon>
        <taxon>Saccharomycetaceae</taxon>
        <taxon>Torulaspora</taxon>
    </lineage>
</organism>
<dbReference type="EMBL" id="HE616743">
    <property type="protein sequence ID" value="CCE90845.1"/>
    <property type="molecule type" value="Genomic_DNA"/>
</dbReference>
<feature type="compositionally biased region" description="Polar residues" evidence="1">
    <location>
        <begin position="274"/>
        <end position="288"/>
    </location>
</feature>
<dbReference type="GO" id="GO:0005829">
    <property type="term" value="C:cytosol"/>
    <property type="evidence" value="ECO:0007669"/>
    <property type="project" value="EnsemblFungi"/>
</dbReference>
<gene>
    <name evidence="2" type="primary">TDEL0B07160</name>
    <name evidence="2" type="ORF">TDEL_0B07160</name>
</gene>
<name>G8ZQF1_TORDE</name>